<sequence length="316" mass="35749">MDIFRDSDDNPSAYIALMRYSCVYTVPIYLLSMYCVLFVTASKSAFKWNIAYHCTVAFLFEIILNVGATPVLYIQIIGGHPVGLMTMIGIPPIWQLVVVIVLLSETGLSLVQLFHYQYRYIVPSSYFLRIRPLFTKILFIYLYLLGLVLNFVLVLLSIPEQTLLKKKIREYYFPVPQSLISNGSLIVVDPTVRRFPFYLVPPLVNVVIGAFACVYFAFSIIHYLYASKLFRSQQLLKLQKAVITELCVKASVSAAVFVIPGCIILGSFLLKQSSQDIINHCLYCIGSIGSAGNLGMLMSSPRYRKRLKHFILGMCL</sequence>
<gene>
    <name evidence="2" type="primary">Acey_s0030.g2232</name>
    <name evidence="2" type="ORF">Y032_0030g2232</name>
</gene>
<dbReference type="Pfam" id="PF10318">
    <property type="entry name" value="7TM_GPCR_Srh"/>
    <property type="match status" value="1"/>
</dbReference>
<name>A0A016USB5_9BILA</name>
<keyword evidence="1" id="KW-0812">Transmembrane</keyword>
<feature type="transmembrane region" description="Helical" evidence="1">
    <location>
        <begin position="277"/>
        <end position="298"/>
    </location>
</feature>
<evidence type="ECO:0000313" key="3">
    <source>
        <dbReference type="Proteomes" id="UP000024635"/>
    </source>
</evidence>
<feature type="transmembrane region" description="Helical" evidence="1">
    <location>
        <begin position="137"/>
        <end position="158"/>
    </location>
</feature>
<proteinExistence type="predicted"/>
<feature type="transmembrane region" description="Helical" evidence="1">
    <location>
        <begin position="50"/>
        <end position="73"/>
    </location>
</feature>
<dbReference type="PANTHER" id="PTHR46891">
    <property type="entry name" value="SERPENTINE RECEPTOR, CLASS H-RELATED"/>
    <property type="match status" value="1"/>
</dbReference>
<feature type="transmembrane region" description="Helical" evidence="1">
    <location>
        <begin position="203"/>
        <end position="225"/>
    </location>
</feature>
<feature type="transmembrane region" description="Helical" evidence="1">
    <location>
        <begin position="246"/>
        <end position="271"/>
    </location>
</feature>
<comment type="caution">
    <text evidence="2">The sequence shown here is derived from an EMBL/GenBank/DDBJ whole genome shotgun (WGS) entry which is preliminary data.</text>
</comment>
<organism evidence="2 3">
    <name type="scientific">Ancylostoma ceylanicum</name>
    <dbReference type="NCBI Taxonomy" id="53326"/>
    <lineage>
        <taxon>Eukaryota</taxon>
        <taxon>Metazoa</taxon>
        <taxon>Ecdysozoa</taxon>
        <taxon>Nematoda</taxon>
        <taxon>Chromadorea</taxon>
        <taxon>Rhabditida</taxon>
        <taxon>Rhabditina</taxon>
        <taxon>Rhabditomorpha</taxon>
        <taxon>Strongyloidea</taxon>
        <taxon>Ancylostomatidae</taxon>
        <taxon>Ancylostomatinae</taxon>
        <taxon>Ancylostoma</taxon>
    </lineage>
</organism>
<feature type="transmembrane region" description="Helical" evidence="1">
    <location>
        <begin position="93"/>
        <end position="116"/>
    </location>
</feature>
<evidence type="ECO:0008006" key="4">
    <source>
        <dbReference type="Google" id="ProtNLM"/>
    </source>
</evidence>
<keyword evidence="1" id="KW-0472">Membrane</keyword>
<protein>
    <recommendedName>
        <fullName evidence="4">Serpentine Receptor, class H</fullName>
    </recommendedName>
</protein>
<evidence type="ECO:0000256" key="1">
    <source>
        <dbReference type="SAM" id="Phobius"/>
    </source>
</evidence>
<reference evidence="3" key="1">
    <citation type="journal article" date="2015" name="Nat. Genet.">
        <title>The genome and transcriptome of the zoonotic hookworm Ancylostoma ceylanicum identify infection-specific gene families.</title>
        <authorList>
            <person name="Schwarz E.M."/>
            <person name="Hu Y."/>
            <person name="Antoshechkin I."/>
            <person name="Miller M.M."/>
            <person name="Sternberg P.W."/>
            <person name="Aroian R.V."/>
        </authorList>
    </citation>
    <scope>NUCLEOTIDE SEQUENCE</scope>
    <source>
        <strain evidence="3">HY135</strain>
    </source>
</reference>
<accession>A0A016USB5</accession>
<dbReference type="PANTHER" id="PTHR46891:SF13">
    <property type="entry name" value="SERPENTINE RECEPTOR, CLASS H"/>
    <property type="match status" value="1"/>
</dbReference>
<feature type="transmembrane region" description="Helical" evidence="1">
    <location>
        <begin position="12"/>
        <end position="38"/>
    </location>
</feature>
<dbReference type="AlphaFoldDB" id="A0A016USB5"/>
<dbReference type="InterPro" id="IPR019422">
    <property type="entry name" value="7TM_GPCR_serpentine_rcpt_Srh"/>
</dbReference>
<keyword evidence="3" id="KW-1185">Reference proteome</keyword>
<dbReference type="Proteomes" id="UP000024635">
    <property type="component" value="Unassembled WGS sequence"/>
</dbReference>
<keyword evidence="1" id="KW-1133">Transmembrane helix</keyword>
<evidence type="ECO:0000313" key="2">
    <source>
        <dbReference type="EMBL" id="EYC17712.1"/>
    </source>
</evidence>
<dbReference type="EMBL" id="JARK01001366">
    <property type="protein sequence ID" value="EYC17712.1"/>
    <property type="molecule type" value="Genomic_DNA"/>
</dbReference>